<dbReference type="InterPro" id="IPR050738">
    <property type="entry name" value="Sulfatase"/>
</dbReference>
<dbReference type="Gene3D" id="3.40.720.10">
    <property type="entry name" value="Alkaline Phosphatase, subunit A"/>
    <property type="match status" value="1"/>
</dbReference>
<keyword evidence="6" id="KW-1185">Reference proteome</keyword>
<sequence length="499" mass="55428">MDLKRNTIASLCKNSIHVFCTLLATCYYCLTGYAAERPPNVIVIYTDDHGYSDLSCQGIFEDVATPNIDALATGGARMTDGYCTAPQCAPSRAGLISGVYQNRFGMEANGAYSEGDVLDRFRTMQNLPKRLKQAGYVTGMAGKSHLGSNDSGDIARLGFDKVLIKRSKTPGHWNMNLQGEDISPQERKGGGYHLELVTDFACTFIDRFKDKPFFFYAAYRAPHVPLDPPPKYLKRFPGKMPERRRKALAMLSAVDDGVGKMMQLLRRHQLEEDTLIFVISDNGAPLKLHKLDAPTGPGWDGSLNDPLNGEKGMLTEGGIRVPFAVYWKGRIPNGQVYSLPVITLDVAATAVAVAGLPRDPELDGVNLIPFLDGSQKAAPHESLFWRWNDQSAMRKGTWKYVRLNEREYLFDLSSDIGESKNLAALHPNVAQEMLEELEQWSTELTPPGIVNRAKPAKRTAGAKYFDWYLDGIRDETKPATDAAKTPLKKKRRYQKRGAG</sequence>
<gene>
    <name evidence="5" type="primary">atsA_59</name>
    <name evidence="5" type="ORF">Poly41_35640</name>
</gene>
<dbReference type="Proteomes" id="UP000319143">
    <property type="component" value="Unassembled WGS sequence"/>
</dbReference>
<evidence type="ECO:0000313" key="6">
    <source>
        <dbReference type="Proteomes" id="UP000319143"/>
    </source>
</evidence>
<dbReference type="InterPro" id="IPR017850">
    <property type="entry name" value="Alkaline_phosphatase_core_sf"/>
</dbReference>
<dbReference type="AlphaFoldDB" id="A0A5C6DJ70"/>
<feature type="compositionally biased region" description="Basic residues" evidence="3">
    <location>
        <begin position="486"/>
        <end position="499"/>
    </location>
</feature>
<name>A0A5C6DJ70_9BACT</name>
<evidence type="ECO:0000256" key="2">
    <source>
        <dbReference type="ARBA" id="ARBA00022801"/>
    </source>
</evidence>
<dbReference type="InterPro" id="IPR000917">
    <property type="entry name" value="Sulfatase_N"/>
</dbReference>
<reference evidence="5 6" key="1">
    <citation type="submission" date="2019-02" db="EMBL/GenBank/DDBJ databases">
        <title>Deep-cultivation of Planctomycetes and their phenomic and genomic characterization uncovers novel biology.</title>
        <authorList>
            <person name="Wiegand S."/>
            <person name="Jogler M."/>
            <person name="Boedeker C."/>
            <person name="Pinto D."/>
            <person name="Vollmers J."/>
            <person name="Rivas-Marin E."/>
            <person name="Kohn T."/>
            <person name="Peeters S.H."/>
            <person name="Heuer A."/>
            <person name="Rast P."/>
            <person name="Oberbeckmann S."/>
            <person name="Bunk B."/>
            <person name="Jeske O."/>
            <person name="Meyerdierks A."/>
            <person name="Storesund J.E."/>
            <person name="Kallscheuer N."/>
            <person name="Luecker S."/>
            <person name="Lage O.M."/>
            <person name="Pohl T."/>
            <person name="Merkel B.J."/>
            <person name="Hornburger P."/>
            <person name="Mueller R.-W."/>
            <person name="Bruemmer F."/>
            <person name="Labrenz M."/>
            <person name="Spormann A.M."/>
            <person name="Op Den Camp H."/>
            <person name="Overmann J."/>
            <person name="Amann R."/>
            <person name="Jetten M.S.M."/>
            <person name="Mascher T."/>
            <person name="Medema M.H."/>
            <person name="Devos D.P."/>
            <person name="Kaster A.-K."/>
            <person name="Ovreas L."/>
            <person name="Rohde M."/>
            <person name="Galperin M.Y."/>
            <person name="Jogler C."/>
        </authorList>
    </citation>
    <scope>NUCLEOTIDE SEQUENCE [LARGE SCALE GENOMIC DNA]</scope>
    <source>
        <strain evidence="5 6">Poly41</strain>
    </source>
</reference>
<organism evidence="5 6">
    <name type="scientific">Novipirellula artificiosorum</name>
    <dbReference type="NCBI Taxonomy" id="2528016"/>
    <lineage>
        <taxon>Bacteria</taxon>
        <taxon>Pseudomonadati</taxon>
        <taxon>Planctomycetota</taxon>
        <taxon>Planctomycetia</taxon>
        <taxon>Pirellulales</taxon>
        <taxon>Pirellulaceae</taxon>
        <taxon>Novipirellula</taxon>
    </lineage>
</organism>
<comment type="caution">
    <text evidence="5">The sequence shown here is derived from an EMBL/GenBank/DDBJ whole genome shotgun (WGS) entry which is preliminary data.</text>
</comment>
<dbReference type="SUPFAM" id="SSF53649">
    <property type="entry name" value="Alkaline phosphatase-like"/>
    <property type="match status" value="1"/>
</dbReference>
<protein>
    <submittedName>
        <fullName evidence="5">Arylsulfatase</fullName>
        <ecNumber evidence="5">3.1.6.1</ecNumber>
    </submittedName>
</protein>
<feature type="region of interest" description="Disordered" evidence="3">
    <location>
        <begin position="479"/>
        <end position="499"/>
    </location>
</feature>
<comment type="similarity">
    <text evidence="1">Belongs to the sulfatase family.</text>
</comment>
<evidence type="ECO:0000259" key="4">
    <source>
        <dbReference type="Pfam" id="PF00884"/>
    </source>
</evidence>
<dbReference type="PANTHER" id="PTHR42693">
    <property type="entry name" value="ARYLSULFATASE FAMILY MEMBER"/>
    <property type="match status" value="1"/>
</dbReference>
<feature type="domain" description="Sulfatase N-terminal" evidence="4">
    <location>
        <begin position="39"/>
        <end position="355"/>
    </location>
</feature>
<evidence type="ECO:0000256" key="3">
    <source>
        <dbReference type="SAM" id="MobiDB-lite"/>
    </source>
</evidence>
<dbReference type="OrthoDB" id="9783154at2"/>
<accession>A0A5C6DJ70</accession>
<proteinExistence type="inferred from homology"/>
<evidence type="ECO:0000256" key="1">
    <source>
        <dbReference type="ARBA" id="ARBA00008779"/>
    </source>
</evidence>
<dbReference type="Pfam" id="PF00884">
    <property type="entry name" value="Sulfatase"/>
    <property type="match status" value="1"/>
</dbReference>
<dbReference type="EMBL" id="SJPV01000005">
    <property type="protein sequence ID" value="TWU37433.1"/>
    <property type="molecule type" value="Genomic_DNA"/>
</dbReference>
<evidence type="ECO:0000313" key="5">
    <source>
        <dbReference type="EMBL" id="TWU37433.1"/>
    </source>
</evidence>
<keyword evidence="2 5" id="KW-0378">Hydrolase</keyword>
<dbReference type="PANTHER" id="PTHR42693:SF53">
    <property type="entry name" value="ENDO-4-O-SULFATASE"/>
    <property type="match status" value="1"/>
</dbReference>
<dbReference type="GO" id="GO:0004065">
    <property type="term" value="F:arylsulfatase activity"/>
    <property type="evidence" value="ECO:0007669"/>
    <property type="project" value="UniProtKB-EC"/>
</dbReference>
<dbReference type="Gene3D" id="3.30.1120.10">
    <property type="match status" value="1"/>
</dbReference>
<dbReference type="EC" id="3.1.6.1" evidence="5"/>